<accession>A0AAN9R4M4</accession>
<feature type="signal peptide" evidence="1">
    <location>
        <begin position="1"/>
        <end position="16"/>
    </location>
</feature>
<sequence length="95" mass="10979">MVLNSMVVLTVARVSAEAWQWMACIGEPPLSSDQMLDLICCFPFHQLTRLALCLCSFFCLPQPDSYYPYSYFPSDDSDSDDSHDFDHYYYQSHSD</sequence>
<evidence type="ECO:0000313" key="3">
    <source>
        <dbReference type="Proteomes" id="UP001367508"/>
    </source>
</evidence>
<keyword evidence="3" id="KW-1185">Reference proteome</keyword>
<dbReference type="Proteomes" id="UP001367508">
    <property type="component" value="Unassembled WGS sequence"/>
</dbReference>
<protein>
    <recommendedName>
        <fullName evidence="4">Secreted protein</fullName>
    </recommendedName>
</protein>
<organism evidence="2 3">
    <name type="scientific">Canavalia gladiata</name>
    <name type="common">Sword bean</name>
    <name type="synonym">Dolichos gladiatus</name>
    <dbReference type="NCBI Taxonomy" id="3824"/>
    <lineage>
        <taxon>Eukaryota</taxon>
        <taxon>Viridiplantae</taxon>
        <taxon>Streptophyta</taxon>
        <taxon>Embryophyta</taxon>
        <taxon>Tracheophyta</taxon>
        <taxon>Spermatophyta</taxon>
        <taxon>Magnoliopsida</taxon>
        <taxon>eudicotyledons</taxon>
        <taxon>Gunneridae</taxon>
        <taxon>Pentapetalae</taxon>
        <taxon>rosids</taxon>
        <taxon>fabids</taxon>
        <taxon>Fabales</taxon>
        <taxon>Fabaceae</taxon>
        <taxon>Papilionoideae</taxon>
        <taxon>50 kb inversion clade</taxon>
        <taxon>NPAAA clade</taxon>
        <taxon>indigoferoid/millettioid clade</taxon>
        <taxon>Phaseoleae</taxon>
        <taxon>Canavalia</taxon>
    </lineage>
</organism>
<dbReference type="PANTHER" id="PTHR35104:SF6">
    <property type="entry name" value="PROTEIN, PUTATIVE-RELATED"/>
    <property type="match status" value="1"/>
</dbReference>
<feature type="chain" id="PRO_5042861780" description="Secreted protein" evidence="1">
    <location>
        <begin position="17"/>
        <end position="95"/>
    </location>
</feature>
<keyword evidence="1" id="KW-0732">Signal</keyword>
<gene>
    <name evidence="2" type="ORF">VNO77_01063</name>
</gene>
<dbReference type="PANTHER" id="PTHR35104">
    <property type="entry name" value="OS03G0807000 PROTEIN"/>
    <property type="match status" value="1"/>
</dbReference>
<proteinExistence type="predicted"/>
<dbReference type="EMBL" id="JAYMYQ010000001">
    <property type="protein sequence ID" value="KAK7359117.1"/>
    <property type="molecule type" value="Genomic_DNA"/>
</dbReference>
<evidence type="ECO:0000313" key="2">
    <source>
        <dbReference type="EMBL" id="KAK7359117.1"/>
    </source>
</evidence>
<reference evidence="2 3" key="1">
    <citation type="submission" date="2024-01" db="EMBL/GenBank/DDBJ databases">
        <title>The genomes of 5 underutilized Papilionoideae crops provide insights into root nodulation and disease resistanc.</title>
        <authorList>
            <person name="Jiang F."/>
        </authorList>
    </citation>
    <scope>NUCLEOTIDE SEQUENCE [LARGE SCALE GENOMIC DNA]</scope>
    <source>
        <strain evidence="2">LVBAO_FW01</strain>
        <tissue evidence="2">Leaves</tissue>
    </source>
</reference>
<evidence type="ECO:0000256" key="1">
    <source>
        <dbReference type="SAM" id="SignalP"/>
    </source>
</evidence>
<comment type="caution">
    <text evidence="2">The sequence shown here is derived from an EMBL/GenBank/DDBJ whole genome shotgun (WGS) entry which is preliminary data.</text>
</comment>
<dbReference type="AlphaFoldDB" id="A0AAN9R4M4"/>
<name>A0AAN9R4M4_CANGL</name>
<evidence type="ECO:0008006" key="4">
    <source>
        <dbReference type="Google" id="ProtNLM"/>
    </source>
</evidence>